<feature type="domain" description="Transglycosylase SLT" evidence="1">
    <location>
        <begin position="371"/>
        <end position="467"/>
    </location>
</feature>
<dbReference type="EMBL" id="FPHE01000135">
    <property type="protein sequence ID" value="SFV64675.1"/>
    <property type="molecule type" value="Genomic_DNA"/>
</dbReference>
<name>A0A1W1CFZ5_9ZZZZ</name>
<dbReference type="PANTHER" id="PTHR37423:SF2">
    <property type="entry name" value="MEMBRANE-BOUND LYTIC MUREIN TRANSGLYCOSYLASE C"/>
    <property type="match status" value="1"/>
</dbReference>
<keyword evidence="2" id="KW-0378">Hydrolase</keyword>
<dbReference type="InterPro" id="IPR008258">
    <property type="entry name" value="Transglycosylase_SLT_dom_1"/>
</dbReference>
<dbReference type="InterPro" id="IPR023346">
    <property type="entry name" value="Lysozyme-like_dom_sf"/>
</dbReference>
<organism evidence="2">
    <name type="scientific">hydrothermal vent metagenome</name>
    <dbReference type="NCBI Taxonomy" id="652676"/>
    <lineage>
        <taxon>unclassified sequences</taxon>
        <taxon>metagenomes</taxon>
        <taxon>ecological metagenomes</taxon>
    </lineage>
</organism>
<keyword evidence="2" id="KW-0326">Glycosidase</keyword>
<dbReference type="Gene3D" id="1.10.530.10">
    <property type="match status" value="1"/>
</dbReference>
<dbReference type="PANTHER" id="PTHR37423">
    <property type="entry name" value="SOLUBLE LYTIC MUREIN TRANSGLYCOSYLASE-RELATED"/>
    <property type="match status" value="1"/>
</dbReference>
<dbReference type="Pfam" id="PF01464">
    <property type="entry name" value="SLT"/>
    <property type="match status" value="1"/>
</dbReference>
<dbReference type="GO" id="GO:0016798">
    <property type="term" value="F:hydrolase activity, acting on glycosyl bonds"/>
    <property type="evidence" value="ECO:0007669"/>
    <property type="project" value="UniProtKB-KW"/>
</dbReference>
<dbReference type="EC" id="3.2.1.-" evidence="2"/>
<protein>
    <submittedName>
        <fullName evidence="2">Soluble lytic murein transglycosylase</fullName>
        <ecNumber evidence="2">3.2.1.-</ecNumber>
    </submittedName>
</protein>
<accession>A0A1W1CFZ5</accession>
<gene>
    <name evidence="2" type="ORF">MNB_SV-12-109</name>
</gene>
<dbReference type="SUPFAM" id="SSF53955">
    <property type="entry name" value="Lysozyme-like"/>
    <property type="match status" value="1"/>
</dbReference>
<reference evidence="2" key="1">
    <citation type="submission" date="2016-10" db="EMBL/GenBank/DDBJ databases">
        <authorList>
            <person name="de Groot N.N."/>
        </authorList>
    </citation>
    <scope>NUCLEOTIDE SEQUENCE</scope>
</reference>
<dbReference type="AlphaFoldDB" id="A0A1W1CFZ5"/>
<sequence>MYRLTIIFVLLFTILKADSFKFEEIEVMPKSIAKDYYTWRFLQEKETTKEEALKAYAWTKRKSPKLKKAIRKKIGYLPTEDKPKTQKDPNNYIIYPATAAKKSKKTLKRLYKQIKREGKYSDVLKVMADPNPFEALKTVTAKTQCYIFNGCNTKYRKKYFNHPFSKEQLAELVKEKQFNQTIFKIVTTHSLQNLKKSLIAIPITENLSFKSTFLLAINAIEFKEIEIATNYLTVARTKTESQSKHDQCDFWLYLLTKRKSYLNNLIGSKQINIYTLKARDILKKPYPKVITPNLGFHLVSDIDPYSPIDWAKIKIAIKKEPKNIDKLADKYNSYATEGIYTYLKEKASNYQKSYYPMPYRDAMIGTDRYRVALLYALGRQESRFVPASISTSYALGMMQIMPFLIKHLAKERGEKLDLNDMFNPYTAISYANQHLNYLTKYLYHPLFIAYGYNGGIGFTKRTIKSSHLFKTGEYEPYLSMELIDYEESKEYGKKVLTNYIIYLNILGVKTRITPFLDILDKPLETDKFR</sequence>
<dbReference type="CDD" id="cd13401">
    <property type="entry name" value="Slt70-like"/>
    <property type="match status" value="1"/>
</dbReference>
<proteinExistence type="predicted"/>
<evidence type="ECO:0000259" key="1">
    <source>
        <dbReference type="Pfam" id="PF01464"/>
    </source>
</evidence>
<evidence type="ECO:0000313" key="2">
    <source>
        <dbReference type="EMBL" id="SFV64675.1"/>
    </source>
</evidence>